<sequence>MIFETDFDQQEALKYRPGQKVELKHQPGMVDVIASYDPMMVPPIFLVSDPMPRYPEELHVLPAPALSRNWLSFSGQTQYPACSLGDREASRRVNREVSRQANRRSQQSTFGQRSKDKVCS</sequence>
<evidence type="ECO:0000313" key="2">
    <source>
        <dbReference type="EMBL" id="MEP0817813.1"/>
    </source>
</evidence>
<feature type="compositionally biased region" description="Basic and acidic residues" evidence="1">
    <location>
        <begin position="85"/>
        <end position="98"/>
    </location>
</feature>
<dbReference type="EMBL" id="JAMPKM010000006">
    <property type="protein sequence ID" value="MEP0817813.1"/>
    <property type="molecule type" value="Genomic_DNA"/>
</dbReference>
<comment type="caution">
    <text evidence="2">The sequence shown here is derived from an EMBL/GenBank/DDBJ whole genome shotgun (WGS) entry which is preliminary data.</text>
</comment>
<dbReference type="Proteomes" id="UP001464891">
    <property type="component" value="Unassembled WGS sequence"/>
</dbReference>
<evidence type="ECO:0000313" key="3">
    <source>
        <dbReference type="Proteomes" id="UP001464891"/>
    </source>
</evidence>
<feature type="region of interest" description="Disordered" evidence="1">
    <location>
        <begin position="84"/>
        <end position="120"/>
    </location>
</feature>
<dbReference type="RefSeq" id="WP_199299027.1">
    <property type="nucleotide sequence ID" value="NZ_JAMPKM010000006.1"/>
</dbReference>
<name>A0ABV0J7Q6_9CYAN</name>
<proteinExistence type="predicted"/>
<feature type="compositionally biased region" description="Polar residues" evidence="1">
    <location>
        <begin position="99"/>
        <end position="112"/>
    </location>
</feature>
<reference evidence="2 3" key="1">
    <citation type="submission" date="2022-04" db="EMBL/GenBank/DDBJ databases">
        <title>Positive selection, recombination, and allopatry shape intraspecific diversity of widespread and dominant cyanobacteria.</title>
        <authorList>
            <person name="Wei J."/>
            <person name="Shu W."/>
            <person name="Hu C."/>
        </authorList>
    </citation>
    <scope>NUCLEOTIDE SEQUENCE [LARGE SCALE GENOMIC DNA]</scope>
    <source>
        <strain evidence="2 3">GB2-A4</strain>
    </source>
</reference>
<evidence type="ECO:0000256" key="1">
    <source>
        <dbReference type="SAM" id="MobiDB-lite"/>
    </source>
</evidence>
<protein>
    <submittedName>
        <fullName evidence="2">Uncharacterized protein</fullName>
    </submittedName>
</protein>
<gene>
    <name evidence="2" type="ORF">NC998_11985</name>
</gene>
<organism evidence="2 3">
    <name type="scientific">Trichocoleus desertorum GB2-A4</name>
    <dbReference type="NCBI Taxonomy" id="2933944"/>
    <lineage>
        <taxon>Bacteria</taxon>
        <taxon>Bacillati</taxon>
        <taxon>Cyanobacteriota</taxon>
        <taxon>Cyanophyceae</taxon>
        <taxon>Leptolyngbyales</taxon>
        <taxon>Trichocoleusaceae</taxon>
        <taxon>Trichocoleus</taxon>
    </lineage>
</organism>
<keyword evidence="3" id="KW-1185">Reference proteome</keyword>
<accession>A0ABV0J7Q6</accession>